<gene>
    <name evidence="1" type="ORF">CCMA1212_006080</name>
</gene>
<organism evidence="1 2">
    <name type="scientific">Trichoderma ghanense</name>
    <dbReference type="NCBI Taxonomy" id="65468"/>
    <lineage>
        <taxon>Eukaryota</taxon>
        <taxon>Fungi</taxon>
        <taxon>Dikarya</taxon>
        <taxon>Ascomycota</taxon>
        <taxon>Pezizomycotina</taxon>
        <taxon>Sordariomycetes</taxon>
        <taxon>Hypocreomycetidae</taxon>
        <taxon>Hypocreales</taxon>
        <taxon>Hypocreaceae</taxon>
        <taxon>Trichoderma</taxon>
    </lineage>
</organism>
<dbReference type="EMBL" id="PPTA01000007">
    <property type="protein sequence ID" value="TFB02357.1"/>
    <property type="molecule type" value="Genomic_DNA"/>
</dbReference>
<accession>A0ABY2H4B9</accession>
<evidence type="ECO:0000313" key="2">
    <source>
        <dbReference type="Proteomes" id="UP001642720"/>
    </source>
</evidence>
<proteinExistence type="predicted"/>
<keyword evidence="2" id="KW-1185">Reference proteome</keyword>
<reference evidence="1 2" key="1">
    <citation type="submission" date="2018-01" db="EMBL/GenBank/DDBJ databases">
        <title>Genome characterization of the sugarcane-associated fungus Trichoderma ghanense CCMA-1212 and their application in lignocelulose bioconversion.</title>
        <authorList>
            <person name="Steindorff A.S."/>
            <person name="Mendes T.D."/>
            <person name="Vilela E.S.D."/>
            <person name="Rodrigues D.S."/>
            <person name="Formighieri E.F."/>
            <person name="Melo I.S."/>
            <person name="Favaro L.C.L."/>
        </authorList>
    </citation>
    <scope>NUCLEOTIDE SEQUENCE [LARGE SCALE GENOMIC DNA]</scope>
    <source>
        <strain evidence="1 2">CCMA-1212</strain>
    </source>
</reference>
<name>A0ABY2H4B9_9HYPO</name>
<dbReference type="Proteomes" id="UP001642720">
    <property type="component" value="Unassembled WGS sequence"/>
</dbReference>
<protein>
    <submittedName>
        <fullName evidence="1">Uncharacterized protein</fullName>
    </submittedName>
</protein>
<evidence type="ECO:0000313" key="1">
    <source>
        <dbReference type="EMBL" id="TFB02357.1"/>
    </source>
</evidence>
<comment type="caution">
    <text evidence="1">The sequence shown here is derived from an EMBL/GenBank/DDBJ whole genome shotgun (WGS) entry which is preliminary data.</text>
</comment>
<dbReference type="GeneID" id="300577771"/>
<dbReference type="RefSeq" id="XP_073558558.1">
    <property type="nucleotide sequence ID" value="XM_073703321.1"/>
</dbReference>
<sequence length="68" mass="7747">MAVLTVGLQQGWWREAAMKGSELLAVSMAAWLWPRPCPGLGDGFRLKAWRWKGEAWASDEREDGDEER</sequence>